<dbReference type="EMBL" id="JAGQLM010000051">
    <property type="protein sequence ID" value="MCA9374950.1"/>
    <property type="molecule type" value="Genomic_DNA"/>
</dbReference>
<dbReference type="Proteomes" id="UP000748332">
    <property type="component" value="Unassembled WGS sequence"/>
</dbReference>
<dbReference type="Gene3D" id="1.10.340.30">
    <property type="entry name" value="Hypothetical protein, domain 2"/>
    <property type="match status" value="1"/>
</dbReference>
<proteinExistence type="predicted"/>
<reference evidence="1" key="2">
    <citation type="journal article" date="2021" name="Microbiome">
        <title>Successional dynamics and alternative stable states in a saline activated sludge microbial community over 9 years.</title>
        <authorList>
            <person name="Wang Y."/>
            <person name="Ye J."/>
            <person name="Ju F."/>
            <person name="Liu L."/>
            <person name="Boyd J.A."/>
            <person name="Deng Y."/>
            <person name="Parks D.H."/>
            <person name="Jiang X."/>
            <person name="Yin X."/>
            <person name="Woodcroft B.J."/>
            <person name="Tyson G.W."/>
            <person name="Hugenholtz P."/>
            <person name="Polz M.F."/>
            <person name="Zhang T."/>
        </authorList>
    </citation>
    <scope>NUCLEOTIDE SEQUENCE</scope>
    <source>
        <strain evidence="1">HKST-UBA16</strain>
    </source>
</reference>
<protein>
    <recommendedName>
        <fullName evidence="3">HhH-GPD domain-containing protein</fullName>
    </recommendedName>
</protein>
<dbReference type="PANTHER" id="PTHR10242:SF2">
    <property type="entry name" value="N-GLYCOSYLASE_DNA LYASE"/>
    <property type="match status" value="1"/>
</dbReference>
<dbReference type="InterPro" id="IPR011257">
    <property type="entry name" value="DNA_glycosylase"/>
</dbReference>
<organism evidence="1 2">
    <name type="scientific">Candidatus Dojkabacteria bacterium</name>
    <dbReference type="NCBI Taxonomy" id="2099670"/>
    <lineage>
        <taxon>Bacteria</taxon>
        <taxon>Candidatus Dojkabacteria</taxon>
    </lineage>
</organism>
<dbReference type="InterPro" id="IPR052054">
    <property type="entry name" value="Oxidative_DNA_repair_enzyme"/>
</dbReference>
<dbReference type="SUPFAM" id="SSF48150">
    <property type="entry name" value="DNA-glycosylase"/>
    <property type="match status" value="1"/>
</dbReference>
<evidence type="ECO:0008006" key="3">
    <source>
        <dbReference type="Google" id="ProtNLM"/>
    </source>
</evidence>
<reference evidence="1" key="1">
    <citation type="submission" date="2020-04" db="EMBL/GenBank/DDBJ databases">
        <authorList>
            <person name="Zhang T."/>
        </authorList>
    </citation>
    <scope>NUCLEOTIDE SEQUENCE</scope>
    <source>
        <strain evidence="1">HKST-UBA16</strain>
    </source>
</reference>
<dbReference type="GO" id="GO:0006281">
    <property type="term" value="P:DNA repair"/>
    <property type="evidence" value="ECO:0007669"/>
    <property type="project" value="InterPro"/>
</dbReference>
<evidence type="ECO:0000313" key="2">
    <source>
        <dbReference type="Proteomes" id="UP000748332"/>
    </source>
</evidence>
<name>A0A955HX23_9BACT</name>
<gene>
    <name evidence="1" type="ORF">KC622_01320</name>
</gene>
<dbReference type="AlphaFoldDB" id="A0A955HX23"/>
<comment type="caution">
    <text evidence="1">The sequence shown here is derived from an EMBL/GenBank/DDBJ whole genome shotgun (WGS) entry which is preliminary data.</text>
</comment>
<dbReference type="GO" id="GO:0003824">
    <property type="term" value="F:catalytic activity"/>
    <property type="evidence" value="ECO:0007669"/>
    <property type="project" value="InterPro"/>
</dbReference>
<accession>A0A955HX23</accession>
<sequence>MTFLKPDHFTLNGEEWSPGERSVGWVYDRQPLGLIFKDKGTERAPEIEVSVYSQRGLNEDALKAVSGEIAYRYNLTLDLSDFYKKFDNHRALGPVIKRMYGMRPGQPSSLYEYLIIGMVLQNATVRRSKQMYDNLIDNFGTQISFAGHTDAVIWNPGRMKQVSEDTLRALKVGYRAKRILKTDEQFASGEFDEQKMRSLSVDDQRNKLLSIYGVGPATTWYLLFDVFHNWDYIDHISPWEQKIYSKIFFDQDPETPIPVEKLLQHFNQFSPYKHLAVHYFWEDLWWEHKKSEAEWLKNLIRD</sequence>
<evidence type="ECO:0000313" key="1">
    <source>
        <dbReference type="EMBL" id="MCA9374950.1"/>
    </source>
</evidence>
<dbReference type="PANTHER" id="PTHR10242">
    <property type="entry name" value="8-OXOGUANINE DNA GLYCOSYLASE"/>
    <property type="match status" value="1"/>
</dbReference>